<dbReference type="GO" id="GO:0008781">
    <property type="term" value="F:N-acylneuraminate cytidylyltransferase activity"/>
    <property type="evidence" value="ECO:0007669"/>
    <property type="project" value="TreeGrafter"/>
</dbReference>
<feature type="binding site" evidence="7">
    <location>
        <position position="22"/>
    </location>
    <ligand>
        <name>substrate</name>
    </ligand>
</feature>
<dbReference type="STRING" id="289377.HL41_03480"/>
<dbReference type="InterPro" id="IPR023214">
    <property type="entry name" value="HAD_sf"/>
</dbReference>
<dbReference type="SFLD" id="SFLDG01136">
    <property type="entry name" value="C1.6:_Phosphoserine_Phosphatas"/>
    <property type="match status" value="1"/>
</dbReference>
<dbReference type="FunFam" id="3.40.50.1000:FF:000029">
    <property type="entry name" value="3-deoxy-D-manno-octulosonate 8-phosphate phosphatase KdsC"/>
    <property type="match status" value="1"/>
</dbReference>
<evidence type="ECO:0000256" key="2">
    <source>
        <dbReference type="ARBA" id="ARBA00005893"/>
    </source>
</evidence>
<dbReference type="Gene3D" id="3.40.50.1000">
    <property type="entry name" value="HAD superfamily/HAD-like"/>
    <property type="match status" value="1"/>
</dbReference>
<dbReference type="eggNOG" id="COG1778">
    <property type="taxonomic scope" value="Bacteria"/>
</dbReference>
<dbReference type="EMBL" id="CP008796">
    <property type="protein sequence ID" value="AIH03913.1"/>
    <property type="molecule type" value="Genomic_DNA"/>
</dbReference>
<gene>
    <name evidence="8" type="ORF">HL41_03480</name>
</gene>
<dbReference type="PANTHER" id="PTHR21485">
    <property type="entry name" value="HAD SUPERFAMILY MEMBERS CMAS AND KDSC"/>
    <property type="match status" value="1"/>
</dbReference>
<dbReference type="PIRSF" id="PIRSF006118">
    <property type="entry name" value="KDO8-P_Ptase"/>
    <property type="match status" value="1"/>
</dbReference>
<reference evidence="8 9" key="1">
    <citation type="journal article" date="2015" name="Genome Announc.">
        <title>Genome Sequence of a Sulfate-Reducing Thermophilic Bacterium, Thermodesulfobacterium commune DSM 2178T (Phylum Thermodesulfobacteria).</title>
        <authorList>
            <person name="Bhatnagar S."/>
            <person name="Badger J.H."/>
            <person name="Madupu R."/>
            <person name="Khouri H.M."/>
            <person name="O'Connor E.M."/>
            <person name="Robb F.T."/>
            <person name="Ward N.L."/>
            <person name="Eisen J.A."/>
        </authorList>
    </citation>
    <scope>NUCLEOTIDE SEQUENCE [LARGE SCALE GENOMIC DNA]</scope>
    <source>
        <strain evidence="8 9">DSM 2178</strain>
    </source>
</reference>
<dbReference type="InterPro" id="IPR006549">
    <property type="entry name" value="HAD-SF_hydro_IIIA"/>
</dbReference>
<dbReference type="PANTHER" id="PTHR21485:SF3">
    <property type="entry name" value="N-ACYLNEURAMINATE CYTIDYLYLTRANSFERASE"/>
    <property type="match status" value="1"/>
</dbReference>
<dbReference type="PaxDb" id="289377-HL41_03480"/>
<dbReference type="SUPFAM" id="SSF56784">
    <property type="entry name" value="HAD-like"/>
    <property type="match status" value="1"/>
</dbReference>
<keyword evidence="6 7" id="KW-0460">Magnesium</keyword>
<evidence type="ECO:0000256" key="5">
    <source>
        <dbReference type="ARBA" id="ARBA00022801"/>
    </source>
</evidence>
<dbReference type="AlphaFoldDB" id="A0A075WU41"/>
<dbReference type="Pfam" id="PF00702">
    <property type="entry name" value="Hydrolase"/>
    <property type="match status" value="1"/>
</dbReference>
<evidence type="ECO:0000256" key="3">
    <source>
        <dbReference type="ARBA" id="ARBA00011881"/>
    </source>
</evidence>
<dbReference type="Proteomes" id="UP000028481">
    <property type="component" value="Chromosome"/>
</dbReference>
<dbReference type="GO" id="GO:0046872">
    <property type="term" value="F:metal ion binding"/>
    <property type="evidence" value="ECO:0007669"/>
    <property type="project" value="UniProtKB-KW"/>
</dbReference>
<dbReference type="InterPro" id="IPR010023">
    <property type="entry name" value="KdsC_fam"/>
</dbReference>
<dbReference type="KEGG" id="tcm:HL41_03480"/>
<dbReference type="CDD" id="cd01630">
    <property type="entry name" value="HAD_KDO-like"/>
    <property type="match status" value="1"/>
</dbReference>
<dbReference type="RefSeq" id="WP_200870719.1">
    <property type="nucleotide sequence ID" value="NZ_CP008796.1"/>
</dbReference>
<protein>
    <submittedName>
        <fullName evidence="8">3-deoxy-D-manno-octulosonate 8-phosphate phosphatase</fullName>
    </submittedName>
</protein>
<dbReference type="InterPro" id="IPR050793">
    <property type="entry name" value="CMP-NeuNAc_synthase"/>
</dbReference>
<dbReference type="SFLD" id="SFLDG01138">
    <property type="entry name" value="C1.6.2:_Deoxy-d-mannose-octulo"/>
    <property type="match status" value="1"/>
</dbReference>
<evidence type="ECO:0000313" key="8">
    <source>
        <dbReference type="EMBL" id="AIH03913.1"/>
    </source>
</evidence>
<comment type="similarity">
    <text evidence="2">Belongs to the KdsC family.</text>
</comment>
<sequence>MDFPQEILQKAKKIKLLLLDVDGVLTDGRIILTSEGEEVKQFNVLDGMGIKLLQKIGVEVAILSSRFSQVTQHRAKELGIIFVSQGELTKLKIYEKLKQEKGLKDEEIAYVGDDWIDLPVLKRVGLAIGVPNGWPPVNEYVHYITKLPGGKGAVREVCDLILKAKGKWEEALQFYLS</sequence>
<dbReference type="InterPro" id="IPR036412">
    <property type="entry name" value="HAD-like_sf"/>
</dbReference>
<dbReference type="NCBIfam" id="TIGR01670">
    <property type="entry name" value="KdsC-phosphatas"/>
    <property type="match status" value="1"/>
</dbReference>
<dbReference type="HOGENOM" id="CLU_106694_0_1_0"/>
<keyword evidence="5" id="KW-0378">Hydrolase</keyword>
<comment type="cofactor">
    <cofactor evidence="1 7">
        <name>Mg(2+)</name>
        <dbReference type="ChEBI" id="CHEBI:18420"/>
    </cofactor>
</comment>
<keyword evidence="4 7" id="KW-0479">Metal-binding</keyword>
<comment type="subunit">
    <text evidence="3">Homotetramer.</text>
</comment>
<keyword evidence="9" id="KW-1185">Reference proteome</keyword>
<evidence type="ECO:0000256" key="4">
    <source>
        <dbReference type="ARBA" id="ARBA00022723"/>
    </source>
</evidence>
<dbReference type="GO" id="GO:0016788">
    <property type="term" value="F:hydrolase activity, acting on ester bonds"/>
    <property type="evidence" value="ECO:0007669"/>
    <property type="project" value="InterPro"/>
</dbReference>
<dbReference type="NCBIfam" id="TIGR01662">
    <property type="entry name" value="HAD-SF-IIIA"/>
    <property type="match status" value="1"/>
</dbReference>
<evidence type="ECO:0000256" key="6">
    <source>
        <dbReference type="ARBA" id="ARBA00022842"/>
    </source>
</evidence>
<accession>A0A075WU41</accession>
<proteinExistence type="inferred from homology"/>
<dbReference type="SFLD" id="SFLDS00003">
    <property type="entry name" value="Haloacid_Dehalogenase"/>
    <property type="match status" value="1"/>
</dbReference>
<organism evidence="8 9">
    <name type="scientific">Thermodesulfobacterium commune DSM 2178</name>
    <dbReference type="NCBI Taxonomy" id="289377"/>
    <lineage>
        <taxon>Bacteria</taxon>
        <taxon>Pseudomonadati</taxon>
        <taxon>Thermodesulfobacteriota</taxon>
        <taxon>Thermodesulfobacteria</taxon>
        <taxon>Thermodesulfobacteriales</taxon>
        <taxon>Thermodesulfobacteriaceae</taxon>
        <taxon>Thermodesulfobacterium</taxon>
    </lineage>
</organism>
<evidence type="ECO:0000256" key="1">
    <source>
        <dbReference type="ARBA" id="ARBA00001946"/>
    </source>
</evidence>
<evidence type="ECO:0000256" key="7">
    <source>
        <dbReference type="PIRSR" id="PIRSR006118-2"/>
    </source>
</evidence>
<feature type="binding site" evidence="7">
    <location>
        <position position="20"/>
    </location>
    <ligand>
        <name>Mg(2+)</name>
        <dbReference type="ChEBI" id="CHEBI:18420"/>
    </ligand>
</feature>
<name>A0A075WU41_9BACT</name>
<feature type="binding site" evidence="7">
    <location>
        <position position="113"/>
    </location>
    <ligand>
        <name>Mg(2+)</name>
        <dbReference type="ChEBI" id="CHEBI:18420"/>
    </ligand>
</feature>
<evidence type="ECO:0000313" key="9">
    <source>
        <dbReference type="Proteomes" id="UP000028481"/>
    </source>
</evidence>